<dbReference type="InterPro" id="IPR010233">
    <property type="entry name" value="UbiG_MeTrfase"/>
</dbReference>
<evidence type="ECO:0000256" key="3">
    <source>
        <dbReference type="ARBA" id="ARBA00022688"/>
    </source>
</evidence>
<evidence type="ECO:0000313" key="6">
    <source>
        <dbReference type="Proteomes" id="UP000319663"/>
    </source>
</evidence>
<dbReference type="InterPro" id="IPR029063">
    <property type="entry name" value="SAM-dependent_MTases_sf"/>
</dbReference>
<sequence>MALRPPSRILNANLNLLRQLTRKATAPTTQFVRNHSSVSEDELSHFSALGNSWWDPVGPSRALHLMNPLRHEFIASCLADGSMESASGKKGLKYLDVGCGGGIFAESMARRILDTPSTSTSNNSTTTTDSVLAIDPSPTLIQIAKKHARTDPLIDSHLRTGKFTYRNTTLEELVAEESSTQAFDVVTLFEVLEHIDPATSSPVAFLGNCLRLLRPGGWLVGSTIARSLPSFVVNQVIAEAPWPVGVVPRGTHEWTARTGLTDAHIVIGL</sequence>
<dbReference type="GO" id="GO:0005739">
    <property type="term" value="C:mitochondrion"/>
    <property type="evidence" value="ECO:0007669"/>
    <property type="project" value="TreeGrafter"/>
</dbReference>
<dbReference type="EMBL" id="VIFY01000180">
    <property type="protein sequence ID" value="TQB68959.1"/>
    <property type="molecule type" value="Genomic_DNA"/>
</dbReference>
<dbReference type="Pfam" id="PF13489">
    <property type="entry name" value="Methyltransf_23"/>
    <property type="match status" value="1"/>
</dbReference>
<dbReference type="NCBIfam" id="TIGR01983">
    <property type="entry name" value="UbiG"/>
    <property type="match status" value="1"/>
</dbReference>
<accession>A0A507QK94</accession>
<dbReference type="Proteomes" id="UP000319663">
    <property type="component" value="Unassembled WGS sequence"/>
</dbReference>
<evidence type="ECO:0000256" key="2">
    <source>
        <dbReference type="ARBA" id="ARBA00022679"/>
    </source>
</evidence>
<dbReference type="AlphaFoldDB" id="A0A507QK94"/>
<keyword evidence="1 5" id="KW-0489">Methyltransferase</keyword>
<keyword evidence="2 5" id="KW-0808">Transferase</keyword>
<evidence type="ECO:0000256" key="1">
    <source>
        <dbReference type="ARBA" id="ARBA00022603"/>
    </source>
</evidence>
<dbReference type="CDD" id="cd02440">
    <property type="entry name" value="AdoMet_MTases"/>
    <property type="match status" value="1"/>
</dbReference>
<evidence type="ECO:0000313" key="5">
    <source>
        <dbReference type="EMBL" id="TQB68959.1"/>
    </source>
</evidence>
<keyword evidence="4" id="KW-0949">S-adenosyl-L-methionine</keyword>
<comment type="caution">
    <text evidence="5">The sequence shown here is derived from an EMBL/GenBank/DDBJ whole genome shotgun (WGS) entry which is preliminary data.</text>
</comment>
<dbReference type="GO" id="GO:0032259">
    <property type="term" value="P:methylation"/>
    <property type="evidence" value="ECO:0007669"/>
    <property type="project" value="UniProtKB-KW"/>
</dbReference>
<name>A0A507QK94_MONPU</name>
<dbReference type="GO" id="GO:0061542">
    <property type="term" value="F:3-demethylubiquinol 3-O-methyltransferase activity"/>
    <property type="evidence" value="ECO:0007669"/>
    <property type="project" value="InterPro"/>
</dbReference>
<dbReference type="Gene3D" id="3.40.50.150">
    <property type="entry name" value="Vaccinia Virus protein VP39"/>
    <property type="match status" value="1"/>
</dbReference>
<organism evidence="5 6">
    <name type="scientific">Monascus purpureus</name>
    <name type="common">Red mold</name>
    <name type="synonym">Monascus anka</name>
    <dbReference type="NCBI Taxonomy" id="5098"/>
    <lineage>
        <taxon>Eukaryota</taxon>
        <taxon>Fungi</taxon>
        <taxon>Dikarya</taxon>
        <taxon>Ascomycota</taxon>
        <taxon>Pezizomycotina</taxon>
        <taxon>Eurotiomycetes</taxon>
        <taxon>Eurotiomycetidae</taxon>
        <taxon>Eurotiales</taxon>
        <taxon>Aspergillaceae</taxon>
        <taxon>Monascus</taxon>
    </lineage>
</organism>
<gene>
    <name evidence="5" type="primary">COQ3</name>
    <name evidence="5" type="ORF">MPDQ_002585</name>
</gene>
<keyword evidence="6" id="KW-1185">Reference proteome</keyword>
<dbReference type="PANTHER" id="PTHR43464">
    <property type="entry name" value="METHYLTRANSFERASE"/>
    <property type="match status" value="1"/>
</dbReference>
<dbReference type="SUPFAM" id="SSF53335">
    <property type="entry name" value="S-adenosyl-L-methionine-dependent methyltransferases"/>
    <property type="match status" value="1"/>
</dbReference>
<dbReference type="GO" id="GO:0010420">
    <property type="term" value="F:polyprenyldihydroxybenzoate methyltransferase activity"/>
    <property type="evidence" value="ECO:0007669"/>
    <property type="project" value="InterPro"/>
</dbReference>
<dbReference type="STRING" id="5098.A0A507QK94"/>
<dbReference type="PANTHER" id="PTHR43464:SF19">
    <property type="entry name" value="UBIQUINONE BIOSYNTHESIS O-METHYLTRANSFERASE, MITOCHONDRIAL"/>
    <property type="match status" value="1"/>
</dbReference>
<evidence type="ECO:0000256" key="4">
    <source>
        <dbReference type="ARBA" id="ARBA00022691"/>
    </source>
</evidence>
<protein>
    <submittedName>
        <fullName evidence="5">Hexaprenyldihydroxybenzoate methyltransferase, mitochondrial</fullName>
    </submittedName>
</protein>
<proteinExistence type="predicted"/>
<reference evidence="5 6" key="1">
    <citation type="submission" date="2019-06" db="EMBL/GenBank/DDBJ databases">
        <title>Wine fermentation using esterase from Monascus purpureus.</title>
        <authorList>
            <person name="Geng C."/>
            <person name="Zhang Y."/>
        </authorList>
    </citation>
    <scope>NUCLEOTIDE SEQUENCE [LARGE SCALE GENOMIC DNA]</scope>
    <source>
        <strain evidence="5">HQ1</strain>
    </source>
</reference>
<keyword evidence="3" id="KW-0831">Ubiquinone biosynthesis</keyword>